<accession>A0A840ELM9</accession>
<evidence type="ECO:0000313" key="2">
    <source>
        <dbReference type="Proteomes" id="UP000553034"/>
    </source>
</evidence>
<gene>
    <name evidence="1" type="ORF">GGR32_000162</name>
</gene>
<protein>
    <submittedName>
        <fullName evidence="1">Uncharacterized protein</fullName>
    </submittedName>
</protein>
<dbReference type="EMBL" id="JACIFO010000001">
    <property type="protein sequence ID" value="MBB4117890.1"/>
    <property type="molecule type" value="Genomic_DNA"/>
</dbReference>
<keyword evidence="2" id="KW-1185">Reference proteome</keyword>
<comment type="caution">
    <text evidence="1">The sequence shown here is derived from an EMBL/GenBank/DDBJ whole genome shotgun (WGS) entry which is preliminary data.</text>
</comment>
<sequence>MKAKIVNNTLEIHPETISEEHELFKFYEDYKDTKIQERVSFNLLEE</sequence>
<organism evidence="1 2">
    <name type="scientific">Mesonia hippocampi</name>
    <dbReference type="NCBI Taxonomy" id="1628250"/>
    <lineage>
        <taxon>Bacteria</taxon>
        <taxon>Pseudomonadati</taxon>
        <taxon>Bacteroidota</taxon>
        <taxon>Flavobacteriia</taxon>
        <taxon>Flavobacteriales</taxon>
        <taxon>Flavobacteriaceae</taxon>
        <taxon>Mesonia</taxon>
    </lineage>
</organism>
<proteinExistence type="predicted"/>
<reference evidence="1 2" key="1">
    <citation type="submission" date="2020-08" db="EMBL/GenBank/DDBJ databases">
        <title>Genomic Encyclopedia of Type Strains, Phase IV (KMG-IV): sequencing the most valuable type-strain genomes for metagenomic binning, comparative biology and taxonomic classification.</title>
        <authorList>
            <person name="Goeker M."/>
        </authorList>
    </citation>
    <scope>NUCLEOTIDE SEQUENCE [LARGE SCALE GENOMIC DNA]</scope>
    <source>
        <strain evidence="1 2">DSM 29568</strain>
    </source>
</reference>
<evidence type="ECO:0000313" key="1">
    <source>
        <dbReference type="EMBL" id="MBB4117890.1"/>
    </source>
</evidence>
<dbReference type="RefSeq" id="WP_183475543.1">
    <property type="nucleotide sequence ID" value="NZ_JACIFO010000001.1"/>
</dbReference>
<name>A0A840ELM9_9FLAO</name>
<dbReference type="AlphaFoldDB" id="A0A840ELM9"/>
<dbReference type="Proteomes" id="UP000553034">
    <property type="component" value="Unassembled WGS sequence"/>
</dbReference>